<reference evidence="10" key="1">
    <citation type="journal article" date="2017" name="Genome Announc.">
        <title>Genome sequences of Cyberlindnera fabianii 65, Pichia kudriavzevii 129, and Saccharomyces cerevisiae 131 isolated from fermented masau fruits in Zimbabwe.</title>
        <authorList>
            <person name="van Rijswijck I.M.H."/>
            <person name="Derks M.F.L."/>
            <person name="Abee T."/>
            <person name="de Ridder D."/>
            <person name="Smid E.J."/>
        </authorList>
    </citation>
    <scope>NUCLEOTIDE SEQUENCE [LARGE SCALE GENOMIC DNA]</scope>
    <source>
        <strain evidence="10">65</strain>
    </source>
</reference>
<evidence type="ECO:0000259" key="8">
    <source>
        <dbReference type="Pfam" id="PF01625"/>
    </source>
</evidence>
<name>A0A1V2L2Q3_CYBFA</name>
<evidence type="ECO:0000256" key="2">
    <source>
        <dbReference type="ARBA" id="ARBA00012502"/>
    </source>
</evidence>
<evidence type="ECO:0000313" key="10">
    <source>
        <dbReference type="Proteomes" id="UP000189513"/>
    </source>
</evidence>
<accession>A0A1V2L2Q3</accession>
<dbReference type="Pfam" id="PF01625">
    <property type="entry name" value="PMSR"/>
    <property type="match status" value="1"/>
</dbReference>
<keyword evidence="3" id="KW-0560">Oxidoreductase</keyword>
<dbReference type="VEuPathDB" id="FungiDB:BON22_4032"/>
<dbReference type="PANTHER" id="PTHR42799">
    <property type="entry name" value="MITOCHONDRIAL PEPTIDE METHIONINE SULFOXIDE REDUCTASE"/>
    <property type="match status" value="1"/>
</dbReference>
<evidence type="ECO:0000256" key="5">
    <source>
        <dbReference type="ARBA" id="ARBA00030643"/>
    </source>
</evidence>
<evidence type="ECO:0000256" key="1">
    <source>
        <dbReference type="ARBA" id="ARBA00005591"/>
    </source>
</evidence>
<dbReference type="NCBIfam" id="TIGR00401">
    <property type="entry name" value="msrA"/>
    <property type="match status" value="1"/>
</dbReference>
<proteinExistence type="inferred from homology"/>
<comment type="similarity">
    <text evidence="1">Belongs to the MsrA Met sulfoxide reductase family.</text>
</comment>
<dbReference type="AlphaFoldDB" id="A0A1V2L2Q3"/>
<evidence type="ECO:0000256" key="3">
    <source>
        <dbReference type="ARBA" id="ARBA00023002"/>
    </source>
</evidence>
<dbReference type="InterPro" id="IPR036509">
    <property type="entry name" value="Met_Sox_Rdtase_MsrA_sf"/>
</dbReference>
<evidence type="ECO:0000313" key="9">
    <source>
        <dbReference type="EMBL" id="ONH66199.1"/>
    </source>
</evidence>
<dbReference type="Gene3D" id="3.30.1060.10">
    <property type="entry name" value="Peptide methionine sulphoxide reductase MsrA"/>
    <property type="match status" value="1"/>
</dbReference>
<protein>
    <recommendedName>
        <fullName evidence="2">peptide-methionine (S)-S-oxide reductase</fullName>
        <ecNumber evidence="2">1.8.4.11</ecNumber>
    </recommendedName>
    <alternativeName>
        <fullName evidence="5">Peptide-methionine (S)-S-oxide reductase</fullName>
    </alternativeName>
    <alternativeName>
        <fullName evidence="4">Protein-methionine-S-oxide reductase</fullName>
    </alternativeName>
</protein>
<dbReference type="Proteomes" id="UP000189513">
    <property type="component" value="Unassembled WGS sequence"/>
</dbReference>
<gene>
    <name evidence="9" type="ORF">BON22_4032</name>
</gene>
<keyword evidence="10" id="KW-1185">Reference proteome</keyword>
<dbReference type="FunFam" id="3.30.1060.10:FF:000006">
    <property type="entry name" value="Peptide methionine sulfoxide reductase"/>
    <property type="match status" value="1"/>
</dbReference>
<dbReference type="EMBL" id="MPUK01000008">
    <property type="protein sequence ID" value="ONH66199.1"/>
    <property type="molecule type" value="Genomic_DNA"/>
</dbReference>
<dbReference type="InterPro" id="IPR002569">
    <property type="entry name" value="Met_Sox_Rdtase_MsrA_dom"/>
</dbReference>
<dbReference type="SUPFAM" id="SSF55068">
    <property type="entry name" value="Peptide methionine sulfoxide reductase"/>
    <property type="match status" value="1"/>
</dbReference>
<dbReference type="EC" id="1.8.4.11" evidence="2"/>
<comment type="catalytic activity">
    <reaction evidence="6">
        <text>L-methionyl-[protein] + [thioredoxin]-disulfide + H2O = L-methionyl-(S)-S-oxide-[protein] + [thioredoxin]-dithiol</text>
        <dbReference type="Rhea" id="RHEA:14217"/>
        <dbReference type="Rhea" id="RHEA-COMP:10698"/>
        <dbReference type="Rhea" id="RHEA-COMP:10700"/>
        <dbReference type="Rhea" id="RHEA-COMP:12313"/>
        <dbReference type="Rhea" id="RHEA-COMP:12315"/>
        <dbReference type="ChEBI" id="CHEBI:15377"/>
        <dbReference type="ChEBI" id="CHEBI:16044"/>
        <dbReference type="ChEBI" id="CHEBI:29950"/>
        <dbReference type="ChEBI" id="CHEBI:44120"/>
        <dbReference type="ChEBI" id="CHEBI:50058"/>
        <dbReference type="EC" id="1.8.4.11"/>
    </reaction>
</comment>
<organism evidence="9 10">
    <name type="scientific">Cyberlindnera fabianii</name>
    <name type="common">Yeast</name>
    <name type="synonym">Hansenula fabianii</name>
    <dbReference type="NCBI Taxonomy" id="36022"/>
    <lineage>
        <taxon>Eukaryota</taxon>
        <taxon>Fungi</taxon>
        <taxon>Dikarya</taxon>
        <taxon>Ascomycota</taxon>
        <taxon>Saccharomycotina</taxon>
        <taxon>Saccharomycetes</taxon>
        <taxon>Phaffomycetales</taxon>
        <taxon>Phaffomycetaceae</taxon>
        <taxon>Cyberlindnera</taxon>
    </lineage>
</organism>
<dbReference type="GO" id="GO:0005737">
    <property type="term" value="C:cytoplasm"/>
    <property type="evidence" value="ECO:0007669"/>
    <property type="project" value="TreeGrafter"/>
</dbReference>
<dbReference type="OMA" id="LFWESHD"/>
<sequence>MATTLISPTLKFNPATQKVITVAAGCFWGVEQIYRKHYLNKGLIDTKVGFSNGHKELENVSYKRVCQGDTEFAEVLQISYDPAQLPLKELLSFFYRIHDPTTKNQQGNDIGTQYRSAIFTHSDEDLEIAKQVTEEFQPKWGNKIVTKIEPIKSWVEAEDYHQEYLDKNPYGYHCENHFVRDL</sequence>
<evidence type="ECO:0000256" key="7">
    <source>
        <dbReference type="ARBA" id="ARBA00048782"/>
    </source>
</evidence>
<dbReference type="PANTHER" id="PTHR42799:SF2">
    <property type="entry name" value="MITOCHONDRIAL PEPTIDE METHIONINE SULFOXIDE REDUCTASE"/>
    <property type="match status" value="1"/>
</dbReference>
<evidence type="ECO:0000256" key="6">
    <source>
        <dbReference type="ARBA" id="ARBA00047806"/>
    </source>
</evidence>
<comment type="caution">
    <text evidence="9">The sequence shown here is derived from an EMBL/GenBank/DDBJ whole genome shotgun (WGS) entry which is preliminary data.</text>
</comment>
<feature type="domain" description="Peptide methionine sulphoxide reductase MsrA" evidence="8">
    <location>
        <begin position="20"/>
        <end position="173"/>
    </location>
</feature>
<dbReference type="HAMAP" id="MF_01401">
    <property type="entry name" value="MsrA"/>
    <property type="match status" value="1"/>
</dbReference>
<dbReference type="STRING" id="36022.A0A1V2L2Q3"/>
<dbReference type="GO" id="GO:0008113">
    <property type="term" value="F:peptide-methionine (S)-S-oxide reductase activity"/>
    <property type="evidence" value="ECO:0007669"/>
    <property type="project" value="UniProtKB-EC"/>
</dbReference>
<evidence type="ECO:0000256" key="4">
    <source>
        <dbReference type="ARBA" id="ARBA00030273"/>
    </source>
</evidence>
<dbReference type="GO" id="GO:0034599">
    <property type="term" value="P:cellular response to oxidative stress"/>
    <property type="evidence" value="ECO:0007669"/>
    <property type="project" value="UniProtKB-ARBA"/>
</dbReference>
<dbReference type="InterPro" id="IPR050162">
    <property type="entry name" value="MsrA_MetSO_reductase"/>
</dbReference>
<comment type="catalytic activity">
    <reaction evidence="7">
        <text>[thioredoxin]-disulfide + L-methionine + H2O = L-methionine (S)-S-oxide + [thioredoxin]-dithiol</text>
        <dbReference type="Rhea" id="RHEA:19993"/>
        <dbReference type="Rhea" id="RHEA-COMP:10698"/>
        <dbReference type="Rhea" id="RHEA-COMP:10700"/>
        <dbReference type="ChEBI" id="CHEBI:15377"/>
        <dbReference type="ChEBI" id="CHEBI:29950"/>
        <dbReference type="ChEBI" id="CHEBI:50058"/>
        <dbReference type="ChEBI" id="CHEBI:57844"/>
        <dbReference type="ChEBI" id="CHEBI:58772"/>
        <dbReference type="EC" id="1.8.4.11"/>
    </reaction>
</comment>